<protein>
    <recommendedName>
        <fullName evidence="3">TIGR00725 family protein</fullName>
    </recommendedName>
</protein>
<dbReference type="STRING" id="1237085.Ngar_c14010"/>
<keyword evidence="2" id="KW-1185">Reference proteome</keyword>
<proteinExistence type="predicted"/>
<dbReference type="PANTHER" id="PTHR43393">
    <property type="entry name" value="CYTOKININ RIBOSIDE 5'-MONOPHOSPHATE PHOSPHORIBOHYDROLASE"/>
    <property type="match status" value="1"/>
</dbReference>
<accession>K0IHG2</accession>
<dbReference type="InterPro" id="IPR005268">
    <property type="entry name" value="CHP00725"/>
</dbReference>
<dbReference type="OrthoDB" id="9570at2157"/>
<dbReference type="Pfam" id="PF18306">
    <property type="entry name" value="LDcluster4"/>
    <property type="match status" value="1"/>
</dbReference>
<sequence>MRKLQISVIGYNKDCTENARKVAYEVGKEIAKAEAVLVCGGLGGVMESACRGAKENGGTTVGIIPQEEFSYANQYCDIVVCTGIGYARDFIVASSGDGIIAVGGGVGTLIELGVGYMTKKIIVAMAGSGGVADMYGGKFLDERKRAQIVIAKDAKEAVQVILEKYHNWQKHQ</sequence>
<dbReference type="SUPFAM" id="SSF102405">
    <property type="entry name" value="MCP/YpsA-like"/>
    <property type="match status" value="1"/>
</dbReference>
<dbReference type="PANTHER" id="PTHR43393:SF3">
    <property type="entry name" value="LYSINE DECARBOXYLASE-LIKE PROTEIN"/>
    <property type="match status" value="1"/>
</dbReference>
<dbReference type="RefSeq" id="WP_015018875.1">
    <property type="nucleotide sequence ID" value="NC_018719.1"/>
</dbReference>
<evidence type="ECO:0000313" key="2">
    <source>
        <dbReference type="Proteomes" id="UP000008037"/>
    </source>
</evidence>
<dbReference type="PATRIC" id="fig|1237085.11.peg.1364"/>
<dbReference type="InterPro" id="IPR052341">
    <property type="entry name" value="LOG_family_nucleotidases"/>
</dbReference>
<dbReference type="GeneID" id="13797660"/>
<dbReference type="HOGENOM" id="CLU_107614_2_0_2"/>
<organism evidence="1 2">
    <name type="scientific">Nitrososphaera gargensis (strain Ga9.2)</name>
    <dbReference type="NCBI Taxonomy" id="1237085"/>
    <lineage>
        <taxon>Archaea</taxon>
        <taxon>Nitrososphaerota</taxon>
        <taxon>Nitrososphaeria</taxon>
        <taxon>Nitrososphaerales</taxon>
        <taxon>Nitrososphaeraceae</taxon>
        <taxon>Nitrososphaera</taxon>
    </lineage>
</organism>
<dbReference type="GO" id="GO:0005829">
    <property type="term" value="C:cytosol"/>
    <property type="evidence" value="ECO:0007669"/>
    <property type="project" value="TreeGrafter"/>
</dbReference>
<dbReference type="AlphaFoldDB" id="K0IHG2"/>
<dbReference type="KEGG" id="nga:Ngar_c14010"/>
<evidence type="ECO:0000313" key="1">
    <source>
        <dbReference type="EMBL" id="AFU58338.1"/>
    </source>
</evidence>
<dbReference type="EMBL" id="CP002408">
    <property type="protein sequence ID" value="AFU58338.1"/>
    <property type="molecule type" value="Genomic_DNA"/>
</dbReference>
<gene>
    <name evidence="1" type="ordered locus">Ngar_c14010</name>
</gene>
<name>K0IHG2_NITGG</name>
<dbReference type="NCBIfam" id="TIGR00725">
    <property type="entry name" value="TIGR00725 family protein"/>
    <property type="match status" value="1"/>
</dbReference>
<dbReference type="InterPro" id="IPR041164">
    <property type="entry name" value="LDcluster4"/>
</dbReference>
<dbReference type="InParanoid" id="K0IHG2"/>
<reference evidence="1 2" key="1">
    <citation type="journal article" date="2012" name="Environ. Microbiol.">
        <title>The genome of the ammonia-oxidizing Candidatus Nitrososphaera gargensis: insights into metabolic versatility and environmental adaptations.</title>
        <authorList>
            <person name="Spang A."/>
            <person name="Poehlein A."/>
            <person name="Offre P."/>
            <person name="Zumbragel S."/>
            <person name="Haider S."/>
            <person name="Rychlik N."/>
            <person name="Nowka B."/>
            <person name="Schmeisser C."/>
            <person name="Lebedeva E.V."/>
            <person name="Rattei T."/>
            <person name="Bohm C."/>
            <person name="Schmid M."/>
            <person name="Galushko A."/>
            <person name="Hatzenpichler R."/>
            <person name="Weinmaier T."/>
            <person name="Daniel R."/>
            <person name="Schleper C."/>
            <person name="Spieck E."/>
            <person name="Streit W."/>
            <person name="Wagner M."/>
        </authorList>
    </citation>
    <scope>NUCLEOTIDE SEQUENCE [LARGE SCALE GENOMIC DNA]</scope>
    <source>
        <strain evidence="2">Ga9.2</strain>
    </source>
</reference>
<dbReference type="Proteomes" id="UP000008037">
    <property type="component" value="Chromosome"/>
</dbReference>
<dbReference type="BioCyc" id="CNIT1237085:G1324-1399-MONOMER"/>
<evidence type="ECO:0008006" key="3">
    <source>
        <dbReference type="Google" id="ProtNLM"/>
    </source>
</evidence>
<dbReference type="Gene3D" id="3.40.50.450">
    <property type="match status" value="1"/>
</dbReference>